<keyword evidence="1" id="KW-1133">Transmembrane helix</keyword>
<dbReference type="RefSeq" id="WP_250340643.1">
    <property type="nucleotide sequence ID" value="NZ_CP063231.1"/>
</dbReference>
<keyword evidence="1" id="KW-0812">Transmembrane</keyword>
<dbReference type="Pfam" id="PF11086">
    <property type="entry name" value="DUF2878"/>
    <property type="match status" value="1"/>
</dbReference>
<feature type="transmembrane region" description="Helical" evidence="1">
    <location>
        <begin position="63"/>
        <end position="84"/>
    </location>
</feature>
<evidence type="ECO:0000313" key="2">
    <source>
        <dbReference type="EMBL" id="URL60189.1"/>
    </source>
</evidence>
<feature type="transmembrane region" description="Helical" evidence="1">
    <location>
        <begin position="36"/>
        <end position="56"/>
    </location>
</feature>
<organism evidence="2 3">
    <name type="scientific">Luteibacter flocculans</name>
    <dbReference type="NCBI Taxonomy" id="2780091"/>
    <lineage>
        <taxon>Bacteria</taxon>
        <taxon>Pseudomonadati</taxon>
        <taxon>Pseudomonadota</taxon>
        <taxon>Gammaproteobacteria</taxon>
        <taxon>Lysobacterales</taxon>
        <taxon>Rhodanobacteraceae</taxon>
        <taxon>Luteibacter</taxon>
    </lineage>
</organism>
<sequence>MPTNASLRRSLGFWANLLGYQGVWFLLVSGAARSSLVVPIAAAVAFVVVQLIMTAEPRSEGRLVVAALLLGSITDGVAAALDWLRYASPAPALPPQGAPLWILMLWASFATTINRSLTVVRGRPWLAAVLGGLGAPLAYSAAASGWHAVEWTSPWAWVWIGACWAFALPILVWVNASSTQGQIPRSE</sequence>
<accession>A0ABY4TBC0</accession>
<feature type="transmembrane region" description="Helical" evidence="1">
    <location>
        <begin position="155"/>
        <end position="176"/>
    </location>
</feature>
<gene>
    <name evidence="2" type="ORF">IM816_08985</name>
</gene>
<evidence type="ECO:0000313" key="3">
    <source>
        <dbReference type="Proteomes" id="UP001056681"/>
    </source>
</evidence>
<dbReference type="Proteomes" id="UP001056681">
    <property type="component" value="Chromosome"/>
</dbReference>
<reference evidence="2" key="1">
    <citation type="submission" date="2020-10" db="EMBL/GenBank/DDBJ databases">
        <title>Whole-genome sequence of Luteibacter sp. EIF3.</title>
        <authorList>
            <person name="Friedrich I."/>
            <person name="Hertel R."/>
            <person name="Daniel R."/>
        </authorList>
    </citation>
    <scope>NUCLEOTIDE SEQUENCE</scope>
    <source>
        <strain evidence="2">EIF3</strain>
    </source>
</reference>
<dbReference type="EMBL" id="CP063231">
    <property type="protein sequence ID" value="URL60189.1"/>
    <property type="molecule type" value="Genomic_DNA"/>
</dbReference>
<dbReference type="InterPro" id="IPR021306">
    <property type="entry name" value="DUF2878"/>
</dbReference>
<keyword evidence="3" id="KW-1185">Reference proteome</keyword>
<proteinExistence type="predicted"/>
<feature type="transmembrane region" description="Helical" evidence="1">
    <location>
        <begin position="12"/>
        <end position="30"/>
    </location>
</feature>
<protein>
    <submittedName>
        <fullName evidence="2">DUF2878 domain-containing protein</fullName>
    </submittedName>
</protein>
<feature type="transmembrane region" description="Helical" evidence="1">
    <location>
        <begin position="125"/>
        <end position="149"/>
    </location>
</feature>
<name>A0ABY4TBC0_9GAMM</name>
<feature type="transmembrane region" description="Helical" evidence="1">
    <location>
        <begin position="96"/>
        <end position="113"/>
    </location>
</feature>
<evidence type="ECO:0000256" key="1">
    <source>
        <dbReference type="SAM" id="Phobius"/>
    </source>
</evidence>
<keyword evidence="1" id="KW-0472">Membrane</keyword>